<dbReference type="Gene3D" id="3.40.50.300">
    <property type="entry name" value="P-loop containing nucleotide triphosphate hydrolases"/>
    <property type="match status" value="1"/>
</dbReference>
<evidence type="ECO:0000313" key="2">
    <source>
        <dbReference type="Proteomes" id="UP000618818"/>
    </source>
</evidence>
<gene>
    <name evidence="1" type="ORF">IEZ26_21890</name>
</gene>
<dbReference type="EMBL" id="JACXYZ010000005">
    <property type="protein sequence ID" value="MBD3927289.1"/>
    <property type="molecule type" value="Genomic_DNA"/>
</dbReference>
<evidence type="ECO:0000313" key="1">
    <source>
        <dbReference type="EMBL" id="MBD3927289.1"/>
    </source>
</evidence>
<comment type="caution">
    <text evidence="1">The sequence shown here is derived from an EMBL/GenBank/DDBJ whole genome shotgun (WGS) entry which is preliminary data.</text>
</comment>
<organism evidence="1 2">
    <name type="scientific">Nocardioides cavernae</name>
    <dbReference type="NCBI Taxonomy" id="1921566"/>
    <lineage>
        <taxon>Bacteria</taxon>
        <taxon>Bacillati</taxon>
        <taxon>Actinomycetota</taxon>
        <taxon>Actinomycetes</taxon>
        <taxon>Propionibacteriales</taxon>
        <taxon>Nocardioidaceae</taxon>
        <taxon>Nocardioides</taxon>
    </lineage>
</organism>
<reference evidence="1 2" key="1">
    <citation type="submission" date="2020-09" db="EMBL/GenBank/DDBJ databases">
        <title>novel species in genus Nocardioides.</title>
        <authorList>
            <person name="Zhang G."/>
        </authorList>
    </citation>
    <scope>NUCLEOTIDE SEQUENCE [LARGE SCALE GENOMIC DNA]</scope>
    <source>
        <strain evidence="1 2">KCTC 39551</strain>
    </source>
</reference>
<dbReference type="RefSeq" id="WP_191197147.1">
    <property type="nucleotide sequence ID" value="NZ_JACXYZ010000005.1"/>
</dbReference>
<sequence>MRGFVLVGGWPGSGKTTLSRALAAELGMPLLAKDEVKEALMDALGAPADVEETRRLGRAAVFAVLAAARGCPGAVVDSTWYPYAEVLTRALPGPVVEVRCRVPLATAQHRYAGRTRDARHLDDRRSPLELWGDEVAPLGLGPVLDVDTSAPVDVAEVATSCRTLLHG</sequence>
<keyword evidence="2" id="KW-1185">Reference proteome</keyword>
<dbReference type="Pfam" id="PF13671">
    <property type="entry name" value="AAA_33"/>
    <property type="match status" value="1"/>
</dbReference>
<dbReference type="InterPro" id="IPR027417">
    <property type="entry name" value="P-loop_NTPase"/>
</dbReference>
<protein>
    <submittedName>
        <fullName evidence="1">AAA family ATPase</fullName>
    </submittedName>
</protein>
<accession>A0ABR8NLH5</accession>
<dbReference type="Proteomes" id="UP000618818">
    <property type="component" value="Unassembled WGS sequence"/>
</dbReference>
<proteinExistence type="predicted"/>
<dbReference type="SUPFAM" id="SSF52540">
    <property type="entry name" value="P-loop containing nucleoside triphosphate hydrolases"/>
    <property type="match status" value="1"/>
</dbReference>
<name>A0ABR8NLH5_9ACTN</name>